<keyword evidence="5" id="KW-1185">Reference proteome</keyword>
<dbReference type="EMBL" id="RAVZ01000393">
    <property type="protein sequence ID" value="RKG73835.1"/>
    <property type="molecule type" value="Genomic_DNA"/>
</dbReference>
<dbReference type="CDD" id="cd07043">
    <property type="entry name" value="STAS_anti-anti-sigma_factors"/>
    <property type="match status" value="1"/>
</dbReference>
<evidence type="ECO:0000313" key="5">
    <source>
        <dbReference type="Proteomes" id="UP000268094"/>
    </source>
</evidence>
<evidence type="ECO:0000256" key="1">
    <source>
        <dbReference type="ARBA" id="ARBA00009013"/>
    </source>
</evidence>
<dbReference type="OrthoDB" id="9796076at2"/>
<dbReference type="PROSITE" id="PS50801">
    <property type="entry name" value="STAS"/>
    <property type="match status" value="1"/>
</dbReference>
<dbReference type="GO" id="GO:0043856">
    <property type="term" value="F:anti-sigma factor antagonist activity"/>
    <property type="evidence" value="ECO:0007669"/>
    <property type="project" value="InterPro"/>
</dbReference>
<evidence type="ECO:0000313" key="4">
    <source>
        <dbReference type="EMBL" id="RKG73835.1"/>
    </source>
</evidence>
<dbReference type="PANTHER" id="PTHR33495">
    <property type="entry name" value="ANTI-SIGMA FACTOR ANTAGONIST TM_1081-RELATED-RELATED"/>
    <property type="match status" value="1"/>
</dbReference>
<dbReference type="Pfam" id="PF01740">
    <property type="entry name" value="STAS"/>
    <property type="match status" value="1"/>
</dbReference>
<proteinExistence type="inferred from homology"/>
<dbReference type="Gene3D" id="3.30.750.24">
    <property type="entry name" value="STAS domain"/>
    <property type="match status" value="1"/>
</dbReference>
<evidence type="ECO:0000259" key="3">
    <source>
        <dbReference type="PROSITE" id="PS50801"/>
    </source>
</evidence>
<name>A0A3A8HSP5_9BACT</name>
<accession>A0A3A8HSP5</accession>
<dbReference type="InterPro" id="IPR003658">
    <property type="entry name" value="Anti-sigma_ant"/>
</dbReference>
<gene>
    <name evidence="4" type="ORF">D7V88_35800</name>
</gene>
<organism evidence="4 5">
    <name type="scientific">Corallococcus terminator</name>
    <dbReference type="NCBI Taxonomy" id="2316733"/>
    <lineage>
        <taxon>Bacteria</taxon>
        <taxon>Pseudomonadati</taxon>
        <taxon>Myxococcota</taxon>
        <taxon>Myxococcia</taxon>
        <taxon>Myxococcales</taxon>
        <taxon>Cystobacterineae</taxon>
        <taxon>Myxococcaceae</taxon>
        <taxon>Corallococcus</taxon>
    </lineage>
</organism>
<sequence>MAELNVKSRQSGNATILDLSGKITINEGAHVLRHTVRSTLEEGKKNLVLHLADITYVDSSGLGELISSYTTTTNQGGKLCLLNPSQKIMDLLMITKLITVFQVYDTEQEAVSSFN</sequence>
<dbReference type="InterPro" id="IPR036513">
    <property type="entry name" value="STAS_dom_sf"/>
</dbReference>
<dbReference type="SUPFAM" id="SSF52091">
    <property type="entry name" value="SpoIIaa-like"/>
    <property type="match status" value="1"/>
</dbReference>
<dbReference type="RefSeq" id="WP_120545079.1">
    <property type="nucleotide sequence ID" value="NZ_RAVZ01000393.1"/>
</dbReference>
<feature type="domain" description="STAS" evidence="3">
    <location>
        <begin position="4"/>
        <end position="114"/>
    </location>
</feature>
<dbReference type="AlphaFoldDB" id="A0A3A8HSP5"/>
<dbReference type="Proteomes" id="UP000268094">
    <property type="component" value="Unassembled WGS sequence"/>
</dbReference>
<protein>
    <recommendedName>
        <fullName evidence="2">Anti-sigma factor antagonist</fullName>
    </recommendedName>
</protein>
<reference evidence="5" key="1">
    <citation type="submission" date="2018-09" db="EMBL/GenBank/DDBJ databases">
        <authorList>
            <person name="Livingstone P.G."/>
            <person name="Whitworth D.E."/>
        </authorList>
    </citation>
    <scope>NUCLEOTIDE SEQUENCE [LARGE SCALE GENOMIC DNA]</scope>
    <source>
        <strain evidence="5">CA054A</strain>
    </source>
</reference>
<comment type="similarity">
    <text evidence="1 2">Belongs to the anti-sigma-factor antagonist family.</text>
</comment>
<evidence type="ECO:0000256" key="2">
    <source>
        <dbReference type="RuleBase" id="RU003749"/>
    </source>
</evidence>
<dbReference type="NCBIfam" id="TIGR00377">
    <property type="entry name" value="ant_ant_sig"/>
    <property type="match status" value="1"/>
</dbReference>
<dbReference type="InterPro" id="IPR002645">
    <property type="entry name" value="STAS_dom"/>
</dbReference>
<comment type="caution">
    <text evidence="4">The sequence shown here is derived from an EMBL/GenBank/DDBJ whole genome shotgun (WGS) entry which is preliminary data.</text>
</comment>